<dbReference type="PANTHER" id="PTHR24148:SF64">
    <property type="entry name" value="HETEROKARYON INCOMPATIBILITY DOMAIN-CONTAINING PROTEIN"/>
    <property type="match status" value="1"/>
</dbReference>
<sequence length="375" mass="41739">MSCTIWMRPCQELDRQTHYLSCGRSGHIGGFELIIPNPPEELSNALKPYSVRTGEGDVAITASLYDALTRTQQAEGSIDIWADSISISQADATEKSHEATQVFGWVGDEAKESSLAMNALRSITVSPSAVSRLEKNIWGAIIKLFARPWFVRSWVIQDVILARELHVVCGSEKLSWEKLYDAVHICETCIENNEKYELLDLFELFQHAKSTLRRDRLFTLLNIAADAEGFSTDFIVFEYASKFAVRGKGLELLSRARGLSSSRRFPSWIPDWTANRYPTTISGWPSEQKYRATGDSEASISVDPDNKAILLAGGLIVDTVVRVGSCLSQVDKAMDDITDILKRLDLSQPGYPTEGSRGVLKFRIPIGEAWRGVQG</sequence>
<dbReference type="OrthoDB" id="2157530at2759"/>
<dbReference type="RefSeq" id="XP_025469868.1">
    <property type="nucleotide sequence ID" value="XM_025616781.1"/>
</dbReference>
<feature type="domain" description="Heterokaryon incompatibility" evidence="1">
    <location>
        <begin position="50"/>
        <end position="157"/>
    </location>
</feature>
<dbReference type="GeneID" id="37118924"/>
<protein>
    <recommendedName>
        <fullName evidence="1">Heterokaryon incompatibility domain-containing protein</fullName>
    </recommendedName>
</protein>
<dbReference type="PANTHER" id="PTHR24148">
    <property type="entry name" value="ANKYRIN REPEAT DOMAIN-CONTAINING PROTEIN 39 HOMOLOG-RELATED"/>
    <property type="match status" value="1"/>
</dbReference>
<dbReference type="Pfam" id="PF06985">
    <property type="entry name" value="HET"/>
    <property type="match status" value="1"/>
</dbReference>
<dbReference type="InterPro" id="IPR052895">
    <property type="entry name" value="HetReg/Transcr_Mod"/>
</dbReference>
<dbReference type="AlphaFoldDB" id="A0A317X6B9"/>
<comment type="caution">
    <text evidence="2">The sequence shown here is derived from an EMBL/GenBank/DDBJ whole genome shotgun (WGS) entry which is preliminary data.</text>
</comment>
<evidence type="ECO:0000313" key="3">
    <source>
        <dbReference type="Proteomes" id="UP000246702"/>
    </source>
</evidence>
<proteinExistence type="predicted"/>
<organism evidence="2 3">
    <name type="scientific">Aspergillus sclerotioniger CBS 115572</name>
    <dbReference type="NCBI Taxonomy" id="1450535"/>
    <lineage>
        <taxon>Eukaryota</taxon>
        <taxon>Fungi</taxon>
        <taxon>Dikarya</taxon>
        <taxon>Ascomycota</taxon>
        <taxon>Pezizomycotina</taxon>
        <taxon>Eurotiomycetes</taxon>
        <taxon>Eurotiomycetidae</taxon>
        <taxon>Eurotiales</taxon>
        <taxon>Aspergillaceae</taxon>
        <taxon>Aspergillus</taxon>
        <taxon>Aspergillus subgen. Circumdati</taxon>
    </lineage>
</organism>
<dbReference type="EMBL" id="MSFK01000007">
    <property type="protein sequence ID" value="PWY93107.1"/>
    <property type="molecule type" value="Genomic_DNA"/>
</dbReference>
<evidence type="ECO:0000313" key="2">
    <source>
        <dbReference type="EMBL" id="PWY93107.1"/>
    </source>
</evidence>
<evidence type="ECO:0000259" key="1">
    <source>
        <dbReference type="Pfam" id="PF06985"/>
    </source>
</evidence>
<dbReference type="Proteomes" id="UP000246702">
    <property type="component" value="Unassembled WGS sequence"/>
</dbReference>
<accession>A0A317X6B9</accession>
<reference evidence="2 3" key="1">
    <citation type="submission" date="2016-12" db="EMBL/GenBank/DDBJ databases">
        <title>The genomes of Aspergillus section Nigri reveals drivers in fungal speciation.</title>
        <authorList>
            <consortium name="DOE Joint Genome Institute"/>
            <person name="Vesth T.C."/>
            <person name="Nybo J."/>
            <person name="Theobald S."/>
            <person name="Brandl J."/>
            <person name="Frisvad J.C."/>
            <person name="Nielsen K.F."/>
            <person name="Lyhne E.K."/>
            <person name="Kogle M.E."/>
            <person name="Kuo A."/>
            <person name="Riley R."/>
            <person name="Clum A."/>
            <person name="Nolan M."/>
            <person name="Lipzen A."/>
            <person name="Salamov A."/>
            <person name="Henrissat B."/>
            <person name="Wiebenga A."/>
            <person name="De Vries R.P."/>
            <person name="Grigoriev I.V."/>
            <person name="Mortensen U.H."/>
            <person name="Andersen M.R."/>
            <person name="Baker S.E."/>
        </authorList>
    </citation>
    <scope>NUCLEOTIDE SEQUENCE [LARGE SCALE GENOMIC DNA]</scope>
    <source>
        <strain evidence="2 3">CBS 115572</strain>
    </source>
</reference>
<name>A0A317X6B9_9EURO</name>
<gene>
    <name evidence="2" type="ORF">BO94DRAFT_615945</name>
</gene>
<dbReference type="InterPro" id="IPR010730">
    <property type="entry name" value="HET"/>
</dbReference>
<keyword evidence="3" id="KW-1185">Reference proteome</keyword>
<dbReference type="STRING" id="1450535.A0A317X6B9"/>